<sequence>MAIIIGLLAMTYLGMFVVIGIYAKRTGRSAIWWIFLSLTLTPFISLIILRGSELERRRRITR</sequence>
<keyword evidence="1" id="KW-0472">Membrane</keyword>
<reference evidence="2 3" key="1">
    <citation type="journal article" date="2010" name="Int. J. Syst. Evol. Microbiol.">
        <title>Reclassification of Herbaspirillum putei as a later heterotypic synonym of Herbaspirillum huttiense, with the description of H. huttiense subsp. huttiense subsp. nov. and H. huttiense subsp. putei subsp. nov., comb. nov., and description of Herbaspirillum aquaticum sp. nov.</title>
        <authorList>
            <person name="Dobritsa A.P."/>
            <person name="Reddy M.C."/>
            <person name="Samadpour M."/>
        </authorList>
    </citation>
    <scope>NUCLEOTIDE SEQUENCE [LARGE SCALE GENOMIC DNA]</scope>
    <source>
        <strain evidence="2 3">IEH 4430</strain>
    </source>
</reference>
<evidence type="ECO:0000256" key="1">
    <source>
        <dbReference type="SAM" id="Phobius"/>
    </source>
</evidence>
<protein>
    <submittedName>
        <fullName evidence="2">Uncharacterized protein</fullName>
    </submittedName>
</protein>
<feature type="transmembrane region" description="Helical" evidence="1">
    <location>
        <begin position="7"/>
        <end position="24"/>
    </location>
</feature>
<gene>
    <name evidence="2" type="ORF">CEJ45_13365</name>
</gene>
<dbReference type="Proteomes" id="UP000214747">
    <property type="component" value="Unassembled WGS sequence"/>
</dbReference>
<organism evidence="2 3">
    <name type="scientific">Herbaspirillum aquaticum</name>
    <dbReference type="NCBI Taxonomy" id="568783"/>
    <lineage>
        <taxon>Bacteria</taxon>
        <taxon>Pseudomonadati</taxon>
        <taxon>Pseudomonadota</taxon>
        <taxon>Betaproteobacteria</taxon>
        <taxon>Burkholderiales</taxon>
        <taxon>Oxalobacteraceae</taxon>
        <taxon>Herbaspirillum</taxon>
    </lineage>
</organism>
<accession>A0A225SSA2</accession>
<evidence type="ECO:0000313" key="3">
    <source>
        <dbReference type="Proteomes" id="UP000214747"/>
    </source>
</evidence>
<keyword evidence="1" id="KW-0812">Transmembrane</keyword>
<keyword evidence="1" id="KW-1133">Transmembrane helix</keyword>
<comment type="caution">
    <text evidence="2">The sequence shown here is derived from an EMBL/GenBank/DDBJ whole genome shotgun (WGS) entry which is preliminary data.</text>
</comment>
<proteinExistence type="predicted"/>
<feature type="transmembrane region" description="Helical" evidence="1">
    <location>
        <begin position="30"/>
        <end position="49"/>
    </location>
</feature>
<dbReference type="AlphaFoldDB" id="A0A225SSA2"/>
<keyword evidence="3" id="KW-1185">Reference proteome</keyword>
<name>A0A225SSA2_9BURK</name>
<dbReference type="EMBL" id="NJGV01000011">
    <property type="protein sequence ID" value="OWY33982.1"/>
    <property type="molecule type" value="Genomic_DNA"/>
</dbReference>
<evidence type="ECO:0000313" key="2">
    <source>
        <dbReference type="EMBL" id="OWY33982.1"/>
    </source>
</evidence>